<organism evidence="11 12">
    <name type="scientific">Exaiptasia diaphana</name>
    <name type="common">Tropical sea anemone</name>
    <name type="synonym">Aiptasia pulchella</name>
    <dbReference type="NCBI Taxonomy" id="2652724"/>
    <lineage>
        <taxon>Eukaryota</taxon>
        <taxon>Metazoa</taxon>
        <taxon>Cnidaria</taxon>
        <taxon>Anthozoa</taxon>
        <taxon>Hexacorallia</taxon>
        <taxon>Actiniaria</taxon>
        <taxon>Aiptasiidae</taxon>
        <taxon>Exaiptasia</taxon>
    </lineage>
</organism>
<dbReference type="GO" id="GO:0005886">
    <property type="term" value="C:plasma membrane"/>
    <property type="evidence" value="ECO:0007669"/>
    <property type="project" value="UniProtKB-SubCell"/>
</dbReference>
<feature type="transmembrane region" description="Helical" evidence="9">
    <location>
        <begin position="209"/>
        <end position="231"/>
    </location>
</feature>
<dbReference type="Proteomes" id="UP000887567">
    <property type="component" value="Unplaced"/>
</dbReference>
<dbReference type="KEGG" id="epa:110253012"/>
<proteinExistence type="predicted"/>
<dbReference type="EnsemblMetazoa" id="XM_021059867.2">
    <property type="protein sequence ID" value="XP_020915526.1"/>
    <property type="gene ID" value="LOC110253012"/>
</dbReference>
<dbReference type="RefSeq" id="XP_020915526.1">
    <property type="nucleotide sequence ID" value="XM_021059867.2"/>
</dbReference>
<feature type="transmembrane region" description="Helical" evidence="9">
    <location>
        <begin position="118"/>
        <end position="138"/>
    </location>
</feature>
<keyword evidence="12" id="KW-1185">Reference proteome</keyword>
<feature type="domain" description="G-protein coupled receptors family 1 profile" evidence="10">
    <location>
        <begin position="55"/>
        <end position="307"/>
    </location>
</feature>
<dbReference type="Pfam" id="PF00001">
    <property type="entry name" value="7tm_1"/>
    <property type="match status" value="1"/>
</dbReference>
<dbReference type="InterPro" id="IPR017452">
    <property type="entry name" value="GPCR_Rhodpsn_7TM"/>
</dbReference>
<evidence type="ECO:0000256" key="1">
    <source>
        <dbReference type="ARBA" id="ARBA00004651"/>
    </source>
</evidence>
<feature type="transmembrane region" description="Helical" evidence="9">
    <location>
        <begin position="39"/>
        <end position="60"/>
    </location>
</feature>
<feature type="transmembrane region" description="Helical" evidence="9">
    <location>
        <begin position="284"/>
        <end position="309"/>
    </location>
</feature>
<dbReference type="PROSITE" id="PS50262">
    <property type="entry name" value="G_PROTEIN_RECEP_F1_2"/>
    <property type="match status" value="1"/>
</dbReference>
<name>A0A913Y7S5_EXADI</name>
<keyword evidence="8" id="KW-0807">Transducer</keyword>
<protein>
    <recommendedName>
        <fullName evidence="10">G-protein coupled receptors family 1 profile domain-containing protein</fullName>
    </recommendedName>
</protein>
<comment type="subcellular location">
    <subcellularLocation>
        <location evidence="1">Cell membrane</location>
        <topology evidence="1">Multi-pass membrane protein</topology>
    </subcellularLocation>
</comment>
<dbReference type="PANTHER" id="PTHR24228">
    <property type="entry name" value="B2 BRADYKININ RECEPTOR/ANGIOTENSIN II RECEPTOR"/>
    <property type="match status" value="1"/>
</dbReference>
<evidence type="ECO:0000256" key="7">
    <source>
        <dbReference type="ARBA" id="ARBA00023170"/>
    </source>
</evidence>
<feature type="transmembrane region" description="Helical" evidence="9">
    <location>
        <begin position="72"/>
        <end position="98"/>
    </location>
</feature>
<keyword evidence="4 9" id="KW-1133">Transmembrane helix</keyword>
<dbReference type="OMA" id="MSIMITV"/>
<dbReference type="PRINTS" id="PR00237">
    <property type="entry name" value="GPCRRHODOPSN"/>
</dbReference>
<evidence type="ECO:0000256" key="2">
    <source>
        <dbReference type="ARBA" id="ARBA00022475"/>
    </source>
</evidence>
<evidence type="ECO:0000256" key="5">
    <source>
        <dbReference type="ARBA" id="ARBA00023040"/>
    </source>
</evidence>
<dbReference type="GeneID" id="110253012"/>
<keyword evidence="6 9" id="KW-0472">Membrane</keyword>
<evidence type="ECO:0000256" key="4">
    <source>
        <dbReference type="ARBA" id="ARBA00022989"/>
    </source>
</evidence>
<dbReference type="SUPFAM" id="SSF81321">
    <property type="entry name" value="Family A G protein-coupled receptor-like"/>
    <property type="match status" value="1"/>
</dbReference>
<dbReference type="Gene3D" id="1.20.1070.10">
    <property type="entry name" value="Rhodopsin 7-helix transmembrane proteins"/>
    <property type="match status" value="1"/>
</dbReference>
<keyword evidence="5" id="KW-0297">G-protein coupled receptor</keyword>
<feature type="transmembrane region" description="Helical" evidence="9">
    <location>
        <begin position="159"/>
        <end position="179"/>
    </location>
</feature>
<evidence type="ECO:0000256" key="8">
    <source>
        <dbReference type="ARBA" id="ARBA00023224"/>
    </source>
</evidence>
<dbReference type="GO" id="GO:0004930">
    <property type="term" value="F:G protein-coupled receptor activity"/>
    <property type="evidence" value="ECO:0007669"/>
    <property type="project" value="UniProtKB-KW"/>
</dbReference>
<reference evidence="11" key="1">
    <citation type="submission" date="2022-11" db="UniProtKB">
        <authorList>
            <consortium name="EnsemblMetazoa"/>
        </authorList>
    </citation>
    <scope>IDENTIFICATION</scope>
</reference>
<keyword evidence="3 9" id="KW-0812">Transmembrane</keyword>
<evidence type="ECO:0000256" key="6">
    <source>
        <dbReference type="ARBA" id="ARBA00023136"/>
    </source>
</evidence>
<evidence type="ECO:0000256" key="3">
    <source>
        <dbReference type="ARBA" id="ARBA00022692"/>
    </source>
</evidence>
<evidence type="ECO:0000256" key="9">
    <source>
        <dbReference type="SAM" id="Phobius"/>
    </source>
</evidence>
<evidence type="ECO:0000313" key="11">
    <source>
        <dbReference type="EnsemblMetazoa" id="XP_020915526.1"/>
    </source>
</evidence>
<dbReference type="OrthoDB" id="2105199at2759"/>
<dbReference type="RefSeq" id="XP_020915525.1">
    <property type="nucleotide sequence ID" value="XM_021059866.2"/>
</dbReference>
<dbReference type="AlphaFoldDB" id="A0A913Y7S5"/>
<evidence type="ECO:0000313" key="12">
    <source>
        <dbReference type="Proteomes" id="UP000887567"/>
    </source>
</evidence>
<keyword evidence="7" id="KW-0675">Receptor</keyword>
<accession>A0A913Y7S5</accession>
<dbReference type="InterPro" id="IPR000276">
    <property type="entry name" value="GPCR_Rhodpsn"/>
</dbReference>
<feature type="transmembrane region" description="Helical" evidence="9">
    <location>
        <begin position="255"/>
        <end position="278"/>
    </location>
</feature>
<dbReference type="PANTHER" id="PTHR24228:SF59">
    <property type="entry name" value="NEUROPEPTIDE RECEPTOR 15"/>
    <property type="match status" value="1"/>
</dbReference>
<dbReference type="CDD" id="cd00637">
    <property type="entry name" value="7tm_classA_rhodopsin-like"/>
    <property type="match status" value="1"/>
</dbReference>
<keyword evidence="2" id="KW-1003">Cell membrane</keyword>
<sequence>MFRQLLSANITRINLTSTPPPEATMATPAIYQQYTETTFFVLPLYIITIIVGTVGNGLVFRSYLVDKSAHSCIFRFLIANLSVADLILCALFTPILLVYRSNASAMLIAKTPLCEGCIFLSMLSISMMYAIFPLLALHRKDVMLNPREPKMTMKQVQKIVAVFWSFCCVTSLGLVGMAWRNFLNENNTNPKFYRCLLINTEVDAFTVYFLGYSSLLYGLSIAITVSIYWTINKHMNSNLSGVNASADERHVTKMCFWIAIVYTVCWTPFLVVQLSGIFGQYSEVYFNLHACSSGVGVIGSAINPIVYAVMDPYYRATLLPFVKTANKNNKQ</sequence>
<dbReference type="EnsemblMetazoa" id="XM_021059866.2">
    <property type="protein sequence ID" value="XP_020915525.1"/>
    <property type="gene ID" value="LOC110253012"/>
</dbReference>
<evidence type="ECO:0000259" key="10">
    <source>
        <dbReference type="PROSITE" id="PS50262"/>
    </source>
</evidence>